<dbReference type="Pfam" id="PF04891">
    <property type="entry name" value="NifQ"/>
    <property type="match status" value="1"/>
</dbReference>
<dbReference type="InterPro" id="IPR006975">
    <property type="entry name" value="NifQ"/>
</dbReference>
<dbReference type="AlphaFoldDB" id="A0A1C7YZE4"/>
<gene>
    <name evidence="1" type="ORF">AFK24_26060</name>
</gene>
<dbReference type="GO" id="GO:0009399">
    <property type="term" value="P:nitrogen fixation"/>
    <property type="evidence" value="ECO:0007669"/>
    <property type="project" value="InterPro"/>
</dbReference>
<dbReference type="EMBL" id="LGSI01000068">
    <property type="protein sequence ID" value="OCR22599.1"/>
    <property type="molecule type" value="Genomic_DNA"/>
</dbReference>
<proteinExistence type="predicted"/>
<dbReference type="Proteomes" id="UP000093104">
    <property type="component" value="Unassembled WGS sequence"/>
</dbReference>
<dbReference type="PATRIC" id="fig|317.243.peg.518"/>
<sequence>MEPLQAAPLPSQRRANRMWLARIIQAQRSGQSCLPFHLGLAEDEYAQLIGEHFPEQAGATSKGLGLLAHECAELREELLMMRNDEWQDLRGLLLAGRRGRGVDEVWMASIVAAGCMGGSHLWRDLGLASRLDLRELLVHNFPLLAMRNVLDMRWKKFFYKQLCEQEGGYVCRSPSCNICPTFQDCFGEEL</sequence>
<comment type="caution">
    <text evidence="1">The sequence shown here is derived from an EMBL/GenBank/DDBJ whole genome shotgun (WGS) entry which is preliminary data.</text>
</comment>
<name>A0A1C7YZE4_PSESX</name>
<dbReference type="GO" id="GO:0030151">
    <property type="term" value="F:molybdenum ion binding"/>
    <property type="evidence" value="ECO:0007669"/>
    <property type="project" value="InterPro"/>
</dbReference>
<organism evidence="1 2">
    <name type="scientific">Pseudomonas syringae</name>
    <dbReference type="NCBI Taxonomy" id="317"/>
    <lineage>
        <taxon>Bacteria</taxon>
        <taxon>Pseudomonadati</taxon>
        <taxon>Pseudomonadota</taxon>
        <taxon>Gammaproteobacteria</taxon>
        <taxon>Pseudomonadales</taxon>
        <taxon>Pseudomonadaceae</taxon>
        <taxon>Pseudomonas</taxon>
    </lineage>
</organism>
<protein>
    <submittedName>
        <fullName evidence="1">Iron-molybdenum cofactor biosynthesis protein NifQ</fullName>
    </submittedName>
</protein>
<accession>A0A1C7YZE4</accession>
<evidence type="ECO:0000313" key="2">
    <source>
        <dbReference type="Proteomes" id="UP000093104"/>
    </source>
</evidence>
<evidence type="ECO:0000313" key="1">
    <source>
        <dbReference type="EMBL" id="OCR22599.1"/>
    </source>
</evidence>
<reference evidence="1 2" key="1">
    <citation type="submission" date="2015-07" db="EMBL/GenBank/DDBJ databases">
        <title>Draft genome sequence of a diazotrophic, plant growth-promoting rhizobacterium of the Pseudomonas syringae complex.</title>
        <authorList>
            <person name="Patten C.L."/>
            <person name="Jeong H."/>
        </authorList>
    </citation>
    <scope>NUCLEOTIDE SEQUENCE [LARGE SCALE GENOMIC DNA]</scope>
    <source>
        <strain evidence="1 2">GR12-2</strain>
    </source>
</reference>